<evidence type="ECO:0000313" key="2">
    <source>
        <dbReference type="EMBL" id="KAJ7710455.1"/>
    </source>
</evidence>
<evidence type="ECO:0000256" key="1">
    <source>
        <dbReference type="SAM" id="Phobius"/>
    </source>
</evidence>
<keyword evidence="1" id="KW-0472">Membrane</keyword>
<keyword evidence="3" id="KW-1185">Reference proteome</keyword>
<evidence type="ECO:0000313" key="3">
    <source>
        <dbReference type="Proteomes" id="UP001221757"/>
    </source>
</evidence>
<dbReference type="Proteomes" id="UP001221757">
    <property type="component" value="Unassembled WGS sequence"/>
</dbReference>
<name>A0AAD7H2L8_MYCRO</name>
<reference evidence="2" key="1">
    <citation type="submission" date="2023-03" db="EMBL/GenBank/DDBJ databases">
        <title>Massive genome expansion in bonnet fungi (Mycena s.s.) driven by repeated elements and novel gene families across ecological guilds.</title>
        <authorList>
            <consortium name="Lawrence Berkeley National Laboratory"/>
            <person name="Harder C.B."/>
            <person name="Miyauchi S."/>
            <person name="Viragh M."/>
            <person name="Kuo A."/>
            <person name="Thoen E."/>
            <person name="Andreopoulos B."/>
            <person name="Lu D."/>
            <person name="Skrede I."/>
            <person name="Drula E."/>
            <person name="Henrissat B."/>
            <person name="Morin E."/>
            <person name="Kohler A."/>
            <person name="Barry K."/>
            <person name="LaButti K."/>
            <person name="Morin E."/>
            <person name="Salamov A."/>
            <person name="Lipzen A."/>
            <person name="Mereny Z."/>
            <person name="Hegedus B."/>
            <person name="Baldrian P."/>
            <person name="Stursova M."/>
            <person name="Weitz H."/>
            <person name="Taylor A."/>
            <person name="Grigoriev I.V."/>
            <person name="Nagy L.G."/>
            <person name="Martin F."/>
            <person name="Kauserud H."/>
        </authorList>
    </citation>
    <scope>NUCLEOTIDE SEQUENCE</scope>
    <source>
        <strain evidence="2">CBHHK067</strain>
    </source>
</reference>
<feature type="transmembrane region" description="Helical" evidence="1">
    <location>
        <begin position="45"/>
        <end position="64"/>
    </location>
</feature>
<dbReference type="AlphaFoldDB" id="A0AAD7H2L8"/>
<gene>
    <name evidence="2" type="ORF">B0H17DRAFT_1190194</name>
</gene>
<sequence>MTGTWNQAREIGCAMAMSSDSFAALQLLVMPILMRRFDPLKMYLVYMGMWPLKFLFLLLVNVIARMGGDNPSSKIKAFLWLGYCTIQTKCSRNAYHDPVN</sequence>
<accession>A0AAD7H2L8</accession>
<keyword evidence="1" id="KW-1133">Transmembrane helix</keyword>
<keyword evidence="1" id="KW-0812">Transmembrane</keyword>
<comment type="caution">
    <text evidence="2">The sequence shown here is derived from an EMBL/GenBank/DDBJ whole genome shotgun (WGS) entry which is preliminary data.</text>
</comment>
<proteinExistence type="predicted"/>
<organism evidence="2 3">
    <name type="scientific">Mycena rosella</name>
    <name type="common">Pink bonnet</name>
    <name type="synonym">Agaricus rosellus</name>
    <dbReference type="NCBI Taxonomy" id="1033263"/>
    <lineage>
        <taxon>Eukaryota</taxon>
        <taxon>Fungi</taxon>
        <taxon>Dikarya</taxon>
        <taxon>Basidiomycota</taxon>
        <taxon>Agaricomycotina</taxon>
        <taxon>Agaricomycetes</taxon>
        <taxon>Agaricomycetidae</taxon>
        <taxon>Agaricales</taxon>
        <taxon>Marasmiineae</taxon>
        <taxon>Mycenaceae</taxon>
        <taxon>Mycena</taxon>
    </lineage>
</organism>
<protein>
    <submittedName>
        <fullName evidence="2">Uncharacterized protein</fullName>
    </submittedName>
</protein>
<dbReference type="EMBL" id="JARKIE010000001">
    <property type="protein sequence ID" value="KAJ7710455.1"/>
    <property type="molecule type" value="Genomic_DNA"/>
</dbReference>